<gene>
    <name evidence="1" type="ORF">ADUPG1_004685</name>
</gene>
<evidence type="ECO:0000313" key="2">
    <source>
        <dbReference type="Proteomes" id="UP001057375"/>
    </source>
</evidence>
<dbReference type="EMBL" id="BQXS01007196">
    <property type="protein sequence ID" value="GKT26179.1"/>
    <property type="molecule type" value="Genomic_DNA"/>
</dbReference>
<organism evidence="1 2">
    <name type="scientific">Aduncisulcus paluster</name>
    <dbReference type="NCBI Taxonomy" id="2918883"/>
    <lineage>
        <taxon>Eukaryota</taxon>
        <taxon>Metamonada</taxon>
        <taxon>Carpediemonas-like organisms</taxon>
        <taxon>Aduncisulcus</taxon>
    </lineage>
</organism>
<comment type="caution">
    <text evidence="1">The sequence shown here is derived from an EMBL/GenBank/DDBJ whole genome shotgun (WGS) entry which is preliminary data.</text>
</comment>
<proteinExistence type="predicted"/>
<reference evidence="1" key="1">
    <citation type="submission" date="2022-03" db="EMBL/GenBank/DDBJ databases">
        <title>Draft genome sequence of Aduncisulcus paluster, a free-living microaerophilic Fornicata.</title>
        <authorList>
            <person name="Yuyama I."/>
            <person name="Kume K."/>
            <person name="Tamura T."/>
            <person name="Inagaki Y."/>
            <person name="Hashimoto T."/>
        </authorList>
    </citation>
    <scope>NUCLEOTIDE SEQUENCE</scope>
    <source>
        <strain evidence="1">NY0171</strain>
    </source>
</reference>
<sequence>MLSAVIGAGGGLLVVPALMTAGVSGIYA</sequence>
<feature type="non-terminal residue" evidence="1">
    <location>
        <position position="28"/>
    </location>
</feature>
<dbReference type="Proteomes" id="UP001057375">
    <property type="component" value="Unassembled WGS sequence"/>
</dbReference>
<protein>
    <submittedName>
        <fullName evidence="1">Uncharacterized protein</fullName>
    </submittedName>
</protein>
<accession>A0ABQ5K2D0</accession>
<evidence type="ECO:0000313" key="1">
    <source>
        <dbReference type="EMBL" id="GKT26179.1"/>
    </source>
</evidence>
<keyword evidence="2" id="KW-1185">Reference proteome</keyword>
<name>A0ABQ5K2D0_9EUKA</name>